<protein>
    <submittedName>
        <fullName evidence="1">Uncharacterized protein</fullName>
    </submittedName>
</protein>
<reference evidence="1 2" key="1">
    <citation type="journal article" date="2022" name="DNA Res.">
        <title>Chromosomal-level genome assembly of the orchid tree Bauhinia variegata (Leguminosae; Cercidoideae) supports the allotetraploid origin hypothesis of Bauhinia.</title>
        <authorList>
            <person name="Zhong Y."/>
            <person name="Chen Y."/>
            <person name="Zheng D."/>
            <person name="Pang J."/>
            <person name="Liu Y."/>
            <person name="Luo S."/>
            <person name="Meng S."/>
            <person name="Qian L."/>
            <person name="Wei D."/>
            <person name="Dai S."/>
            <person name="Zhou R."/>
        </authorList>
    </citation>
    <scope>NUCLEOTIDE SEQUENCE [LARGE SCALE GENOMIC DNA]</scope>
    <source>
        <strain evidence="1">BV-YZ2020</strain>
    </source>
</reference>
<sequence length="83" mass="9128">MMAEQPLNARMVEEEIKVVPTCNGSVKGLAKVVRELMEGERGKQARNKVQQLAAVANKAVQEGGSSYKAMDSLNHQICNWHCS</sequence>
<keyword evidence="2" id="KW-1185">Reference proteome</keyword>
<gene>
    <name evidence="1" type="ORF">L6164_005143</name>
</gene>
<organism evidence="1 2">
    <name type="scientific">Bauhinia variegata</name>
    <name type="common">Purple orchid tree</name>
    <name type="synonym">Phanera variegata</name>
    <dbReference type="NCBI Taxonomy" id="167791"/>
    <lineage>
        <taxon>Eukaryota</taxon>
        <taxon>Viridiplantae</taxon>
        <taxon>Streptophyta</taxon>
        <taxon>Embryophyta</taxon>
        <taxon>Tracheophyta</taxon>
        <taxon>Spermatophyta</taxon>
        <taxon>Magnoliopsida</taxon>
        <taxon>eudicotyledons</taxon>
        <taxon>Gunneridae</taxon>
        <taxon>Pentapetalae</taxon>
        <taxon>rosids</taxon>
        <taxon>fabids</taxon>
        <taxon>Fabales</taxon>
        <taxon>Fabaceae</taxon>
        <taxon>Cercidoideae</taxon>
        <taxon>Cercideae</taxon>
        <taxon>Bauhiniinae</taxon>
        <taxon>Bauhinia</taxon>
    </lineage>
</organism>
<accession>A0ACB9PPI0</accession>
<dbReference type="EMBL" id="CM039428">
    <property type="protein sequence ID" value="KAI4350714.1"/>
    <property type="molecule type" value="Genomic_DNA"/>
</dbReference>
<dbReference type="Proteomes" id="UP000828941">
    <property type="component" value="Chromosome 3"/>
</dbReference>
<proteinExistence type="predicted"/>
<evidence type="ECO:0000313" key="1">
    <source>
        <dbReference type="EMBL" id="KAI4350714.1"/>
    </source>
</evidence>
<comment type="caution">
    <text evidence="1">The sequence shown here is derived from an EMBL/GenBank/DDBJ whole genome shotgun (WGS) entry which is preliminary data.</text>
</comment>
<evidence type="ECO:0000313" key="2">
    <source>
        <dbReference type="Proteomes" id="UP000828941"/>
    </source>
</evidence>
<name>A0ACB9PPI0_BAUVA</name>